<feature type="compositionally biased region" description="Basic and acidic residues" evidence="1">
    <location>
        <begin position="57"/>
        <end position="72"/>
    </location>
</feature>
<dbReference type="EMBL" id="JAPDHF010000010">
    <property type="protein sequence ID" value="KAJ4011943.1"/>
    <property type="molecule type" value="Genomic_DNA"/>
</dbReference>
<proteinExistence type="predicted"/>
<evidence type="ECO:0000256" key="2">
    <source>
        <dbReference type="SAM" id="SignalP"/>
    </source>
</evidence>
<gene>
    <name evidence="3" type="ORF">NW766_007243</name>
</gene>
<feature type="chain" id="PRO_5040888756" evidence="2">
    <location>
        <begin position="23"/>
        <end position="78"/>
    </location>
</feature>
<keyword evidence="4" id="KW-1185">Reference proteome</keyword>
<dbReference type="AlphaFoldDB" id="A0A9W8PN06"/>
<keyword evidence="2" id="KW-0732">Signal</keyword>
<dbReference type="PROSITE" id="PS51257">
    <property type="entry name" value="PROKAR_LIPOPROTEIN"/>
    <property type="match status" value="1"/>
</dbReference>
<protein>
    <submittedName>
        <fullName evidence="3">Uncharacterized protein</fullName>
    </submittedName>
</protein>
<comment type="caution">
    <text evidence="3">The sequence shown here is derived from an EMBL/GenBank/DDBJ whole genome shotgun (WGS) entry which is preliminary data.</text>
</comment>
<accession>A0A9W8PN06</accession>
<evidence type="ECO:0000313" key="3">
    <source>
        <dbReference type="EMBL" id="KAJ4011943.1"/>
    </source>
</evidence>
<feature type="signal peptide" evidence="2">
    <location>
        <begin position="1"/>
        <end position="22"/>
    </location>
</feature>
<dbReference type="Proteomes" id="UP001152130">
    <property type="component" value="Unassembled WGS sequence"/>
</dbReference>
<feature type="region of interest" description="Disordered" evidence="1">
    <location>
        <begin position="26"/>
        <end position="78"/>
    </location>
</feature>
<name>A0A9W8PN06_9HYPO</name>
<sequence>MKTWQIFLVAFVGIILLGGCLAIAAGGSNGSEPSPNDDPWHLSQDGQIPQRLRARRHPSEEEPTEMFKELSKYRMTPV</sequence>
<reference evidence="3" key="1">
    <citation type="submission" date="2022-10" db="EMBL/GenBank/DDBJ databases">
        <title>Fusarium specimens isolated from Avocado Roots.</title>
        <authorList>
            <person name="Stajich J."/>
            <person name="Roper C."/>
            <person name="Heimlech-Rivalta G."/>
        </authorList>
    </citation>
    <scope>NUCLEOTIDE SEQUENCE</scope>
    <source>
        <strain evidence="3">CF00143</strain>
    </source>
</reference>
<evidence type="ECO:0000256" key="1">
    <source>
        <dbReference type="SAM" id="MobiDB-lite"/>
    </source>
</evidence>
<organism evidence="3 4">
    <name type="scientific">Fusarium irregulare</name>
    <dbReference type="NCBI Taxonomy" id="2494466"/>
    <lineage>
        <taxon>Eukaryota</taxon>
        <taxon>Fungi</taxon>
        <taxon>Dikarya</taxon>
        <taxon>Ascomycota</taxon>
        <taxon>Pezizomycotina</taxon>
        <taxon>Sordariomycetes</taxon>
        <taxon>Hypocreomycetidae</taxon>
        <taxon>Hypocreales</taxon>
        <taxon>Nectriaceae</taxon>
        <taxon>Fusarium</taxon>
        <taxon>Fusarium incarnatum-equiseti species complex</taxon>
    </lineage>
</organism>
<evidence type="ECO:0000313" key="4">
    <source>
        <dbReference type="Proteomes" id="UP001152130"/>
    </source>
</evidence>